<dbReference type="SMART" id="SM00341">
    <property type="entry name" value="HRDC"/>
    <property type="match status" value="1"/>
</dbReference>
<dbReference type="GO" id="GO:0000725">
    <property type="term" value="P:recombinational repair"/>
    <property type="evidence" value="ECO:0007669"/>
    <property type="project" value="TreeGrafter"/>
</dbReference>
<keyword evidence="5" id="KW-0067">ATP-binding</keyword>
<dbReference type="GO" id="GO:0005524">
    <property type="term" value="F:ATP binding"/>
    <property type="evidence" value="ECO:0007669"/>
    <property type="project" value="UniProtKB-KW"/>
</dbReference>
<dbReference type="InterPro" id="IPR044876">
    <property type="entry name" value="HRDC_dom_sf"/>
</dbReference>
<feature type="region of interest" description="Disordered" evidence="10">
    <location>
        <begin position="1"/>
        <end position="29"/>
    </location>
</feature>
<dbReference type="EMBL" id="CAFBND010000099">
    <property type="protein sequence ID" value="CAB4954373.1"/>
    <property type="molecule type" value="Genomic_DNA"/>
</dbReference>
<dbReference type="GO" id="GO:0033202">
    <property type="term" value="C:DNA helicase complex"/>
    <property type="evidence" value="ECO:0007669"/>
    <property type="project" value="TreeGrafter"/>
</dbReference>
<dbReference type="GO" id="GO:0005829">
    <property type="term" value="C:cytosol"/>
    <property type="evidence" value="ECO:0007669"/>
    <property type="project" value="TreeGrafter"/>
</dbReference>
<name>A0A6J7KHP0_9ZZZZ</name>
<dbReference type="SUPFAM" id="SSF52540">
    <property type="entry name" value="P-loop containing nucleoside triphosphate hydrolases"/>
    <property type="match status" value="1"/>
</dbReference>
<dbReference type="AlphaFoldDB" id="A0A6J7KHP0"/>
<dbReference type="CDD" id="cd17932">
    <property type="entry name" value="DEXQc_UvrD"/>
    <property type="match status" value="1"/>
</dbReference>
<comment type="catalytic activity">
    <reaction evidence="7">
        <text>Couples ATP hydrolysis with the unwinding of duplex DNA by translocating in the 3'-5' direction.</text>
        <dbReference type="EC" id="5.6.2.4"/>
    </reaction>
</comment>
<evidence type="ECO:0000256" key="9">
    <source>
        <dbReference type="ARBA" id="ARBA00048988"/>
    </source>
</evidence>
<sequence length="730" mass="78417">MTDNLDPPASAAAGSRRPGRVSPVRPSGPDAVLEALDPEQREVALAVSGPVVVLAGAGTGKTRAITHRIAYATLTGQHDPRRTLAVTFTARAAGEMRQRLAELGVEGVQARTFHAAALRQLRFFWPRVIGGAVPEILPSKARILAPVLRRAGFSDPSLARDVAGEIEWAKASQVVAPDYPAAALRARREPPGNLTHADIATIYAAYDDRKTAEGLIDFEDVLLLTVGMLDTRPDIVDEIRSAYRWFTVDEYQDVNPLQQRLLELWLGDRDDLCVVGDASQTIYTFTGASSSYLVDFRSRFPHATEVRLVRSYRSTPQVVALANRVLASATGPEAKLRLELRATRADGPEPVVRAHDDEPGEASAVAKAISALIAAGTPAREIAILYRINAQSEVFEEALAEASIPYVLRGESAFFQRGEVREAVTRLRGAARGGEVSSLLSDDVRSVLSAMGWAQEPPSGTGAVRERWENLLRLVTLADDLAAANPEAGLADLVADLDLRAATQAAPTADGVTLSTVHAAKGLEWDAVFVVGLVQGTFPIQYADTPARLEEERRLFYVACTRARVHLGLSWARSRAGRGRRERSPFLDAAFGAAVEASGAAGGVVRGSGSRSTERGRRRGPAACKVCGKSLVTGAESARSRCRECPASYDEDLFDRLKAWRKEESERRSVPAYVVFTDATLEGIATDLPSDTRALVAIPGIGARKLEAYSDAVLALVRGEDPPVVAGDSL</sequence>
<keyword evidence="3" id="KW-0378">Hydrolase</keyword>
<dbReference type="GO" id="GO:0003677">
    <property type="term" value="F:DNA binding"/>
    <property type="evidence" value="ECO:0007669"/>
    <property type="project" value="InterPro"/>
</dbReference>
<keyword evidence="4" id="KW-0347">Helicase</keyword>
<comment type="similarity">
    <text evidence="1">Belongs to the helicase family. UvrD subfamily.</text>
</comment>
<dbReference type="Pfam" id="PF00570">
    <property type="entry name" value="HRDC"/>
    <property type="match status" value="1"/>
</dbReference>
<dbReference type="InterPro" id="IPR027417">
    <property type="entry name" value="P-loop_NTPase"/>
</dbReference>
<evidence type="ECO:0000259" key="11">
    <source>
        <dbReference type="PROSITE" id="PS50967"/>
    </source>
</evidence>
<dbReference type="InterPro" id="IPR000212">
    <property type="entry name" value="DNA_helicase_UvrD/REP"/>
</dbReference>
<dbReference type="PROSITE" id="PS51198">
    <property type="entry name" value="UVRD_HELICASE_ATP_BIND"/>
    <property type="match status" value="1"/>
</dbReference>
<evidence type="ECO:0000256" key="8">
    <source>
        <dbReference type="ARBA" id="ARBA00034808"/>
    </source>
</evidence>
<evidence type="ECO:0000256" key="5">
    <source>
        <dbReference type="ARBA" id="ARBA00022840"/>
    </source>
</evidence>
<dbReference type="CDD" id="cd18807">
    <property type="entry name" value="SF1_C_UvrD"/>
    <property type="match status" value="1"/>
</dbReference>
<dbReference type="GO" id="GO:0016787">
    <property type="term" value="F:hydrolase activity"/>
    <property type="evidence" value="ECO:0007669"/>
    <property type="project" value="UniProtKB-KW"/>
</dbReference>
<evidence type="ECO:0000256" key="2">
    <source>
        <dbReference type="ARBA" id="ARBA00022741"/>
    </source>
</evidence>
<reference evidence="14" key="1">
    <citation type="submission" date="2020-05" db="EMBL/GenBank/DDBJ databases">
        <authorList>
            <person name="Chiriac C."/>
            <person name="Salcher M."/>
            <person name="Ghai R."/>
            <person name="Kavagutti S V."/>
        </authorList>
    </citation>
    <scope>NUCLEOTIDE SEQUENCE</scope>
</reference>
<dbReference type="PANTHER" id="PTHR11070">
    <property type="entry name" value="UVRD / RECB / PCRA DNA HELICASE FAMILY MEMBER"/>
    <property type="match status" value="1"/>
</dbReference>
<dbReference type="InterPro" id="IPR002121">
    <property type="entry name" value="HRDC_dom"/>
</dbReference>
<evidence type="ECO:0000259" key="12">
    <source>
        <dbReference type="PROSITE" id="PS51198"/>
    </source>
</evidence>
<evidence type="ECO:0000256" key="1">
    <source>
        <dbReference type="ARBA" id="ARBA00009922"/>
    </source>
</evidence>
<dbReference type="Gene3D" id="1.10.486.10">
    <property type="entry name" value="PCRA, domain 4"/>
    <property type="match status" value="2"/>
</dbReference>
<dbReference type="PROSITE" id="PS51217">
    <property type="entry name" value="UVRD_HELICASE_CTER"/>
    <property type="match status" value="1"/>
</dbReference>
<keyword evidence="2" id="KW-0547">Nucleotide-binding</keyword>
<evidence type="ECO:0000259" key="13">
    <source>
        <dbReference type="PROSITE" id="PS51217"/>
    </source>
</evidence>
<dbReference type="EC" id="5.6.2.4" evidence="8"/>
<feature type="domain" description="UvrD-like helicase ATP-binding" evidence="12">
    <location>
        <begin position="34"/>
        <end position="315"/>
    </location>
</feature>
<evidence type="ECO:0000313" key="14">
    <source>
        <dbReference type="EMBL" id="CAB4954373.1"/>
    </source>
</evidence>
<accession>A0A6J7KHP0</accession>
<dbReference type="Gene3D" id="3.40.50.300">
    <property type="entry name" value="P-loop containing nucleotide triphosphate hydrolases"/>
    <property type="match status" value="3"/>
</dbReference>
<organism evidence="14">
    <name type="scientific">freshwater metagenome</name>
    <dbReference type="NCBI Taxonomy" id="449393"/>
    <lineage>
        <taxon>unclassified sequences</taxon>
        <taxon>metagenomes</taxon>
        <taxon>ecological metagenomes</taxon>
    </lineage>
</organism>
<dbReference type="GO" id="GO:0043138">
    <property type="term" value="F:3'-5' DNA helicase activity"/>
    <property type="evidence" value="ECO:0007669"/>
    <property type="project" value="UniProtKB-EC"/>
</dbReference>
<gene>
    <name evidence="14" type="ORF">UFOPK3752_01866</name>
</gene>
<protein>
    <recommendedName>
        <fullName evidence="8">DNA 3'-5' helicase</fullName>
        <ecNumber evidence="8">5.6.2.4</ecNumber>
    </recommendedName>
</protein>
<dbReference type="SUPFAM" id="SSF47819">
    <property type="entry name" value="HRDC-like"/>
    <property type="match status" value="1"/>
</dbReference>
<dbReference type="Pfam" id="PF00580">
    <property type="entry name" value="UvrD-helicase"/>
    <property type="match status" value="1"/>
</dbReference>
<evidence type="ECO:0000256" key="6">
    <source>
        <dbReference type="ARBA" id="ARBA00023235"/>
    </source>
</evidence>
<feature type="compositionally biased region" description="Low complexity" evidence="10">
    <location>
        <begin position="7"/>
        <end position="29"/>
    </location>
</feature>
<feature type="domain" description="UvrD-like helicase C-terminal" evidence="13">
    <location>
        <begin position="316"/>
        <end position="565"/>
    </location>
</feature>
<evidence type="ECO:0000256" key="4">
    <source>
        <dbReference type="ARBA" id="ARBA00022806"/>
    </source>
</evidence>
<dbReference type="PANTHER" id="PTHR11070:SF69">
    <property type="entry name" value="ATP-DEPENDENT DNA HELICASE UVRD2"/>
    <property type="match status" value="1"/>
</dbReference>
<evidence type="ECO:0000256" key="10">
    <source>
        <dbReference type="SAM" id="MobiDB-lite"/>
    </source>
</evidence>
<dbReference type="InterPro" id="IPR013986">
    <property type="entry name" value="DExx_box_DNA_helicase_dom_sf"/>
</dbReference>
<dbReference type="Gene3D" id="1.10.150.80">
    <property type="entry name" value="HRDC domain"/>
    <property type="match status" value="1"/>
</dbReference>
<dbReference type="InterPro" id="IPR014016">
    <property type="entry name" value="UvrD-like_ATP-bd"/>
</dbReference>
<dbReference type="Gene3D" id="1.10.10.160">
    <property type="match status" value="1"/>
</dbReference>
<dbReference type="PROSITE" id="PS50967">
    <property type="entry name" value="HRDC"/>
    <property type="match status" value="1"/>
</dbReference>
<dbReference type="InterPro" id="IPR014017">
    <property type="entry name" value="DNA_helicase_UvrD-like_C"/>
</dbReference>
<dbReference type="Pfam" id="PF13361">
    <property type="entry name" value="UvrD_C"/>
    <property type="match status" value="2"/>
</dbReference>
<evidence type="ECO:0000256" key="7">
    <source>
        <dbReference type="ARBA" id="ARBA00034617"/>
    </source>
</evidence>
<dbReference type="InterPro" id="IPR010997">
    <property type="entry name" value="HRDC-like_sf"/>
</dbReference>
<feature type="domain" description="HRDC" evidence="11">
    <location>
        <begin position="647"/>
        <end position="727"/>
    </location>
</feature>
<proteinExistence type="inferred from homology"/>
<comment type="catalytic activity">
    <reaction evidence="9">
        <text>ATP + H2O = ADP + phosphate + H(+)</text>
        <dbReference type="Rhea" id="RHEA:13065"/>
        <dbReference type="ChEBI" id="CHEBI:15377"/>
        <dbReference type="ChEBI" id="CHEBI:15378"/>
        <dbReference type="ChEBI" id="CHEBI:30616"/>
        <dbReference type="ChEBI" id="CHEBI:43474"/>
        <dbReference type="ChEBI" id="CHEBI:456216"/>
        <dbReference type="EC" id="5.6.2.4"/>
    </reaction>
</comment>
<evidence type="ECO:0000256" key="3">
    <source>
        <dbReference type="ARBA" id="ARBA00022801"/>
    </source>
</evidence>
<keyword evidence="6" id="KW-0413">Isomerase</keyword>